<proteinExistence type="predicted"/>
<evidence type="ECO:0000259" key="2">
    <source>
        <dbReference type="PROSITE" id="PS50943"/>
    </source>
</evidence>
<dbReference type="GO" id="GO:0003677">
    <property type="term" value="F:DNA binding"/>
    <property type="evidence" value="ECO:0007669"/>
    <property type="project" value="UniProtKB-KW"/>
</dbReference>
<dbReference type="Gene3D" id="1.10.260.40">
    <property type="entry name" value="lambda repressor-like DNA-binding domains"/>
    <property type="match status" value="1"/>
</dbReference>
<dbReference type="InterPro" id="IPR010982">
    <property type="entry name" value="Lambda_DNA-bd_dom_sf"/>
</dbReference>
<evidence type="ECO:0000256" key="1">
    <source>
        <dbReference type="ARBA" id="ARBA00023125"/>
    </source>
</evidence>
<organism evidence="3 4">
    <name type="scientific">Streptococcus parasanguinis</name>
    <dbReference type="NCBI Taxonomy" id="1318"/>
    <lineage>
        <taxon>Bacteria</taxon>
        <taxon>Bacillati</taxon>
        <taxon>Bacillota</taxon>
        <taxon>Bacilli</taxon>
        <taxon>Lactobacillales</taxon>
        <taxon>Streptococcaceae</taxon>
        <taxon>Streptococcus</taxon>
    </lineage>
</organism>
<protein>
    <submittedName>
        <fullName evidence="3">Helix-turn-helix domain-containing protein</fullName>
    </submittedName>
</protein>
<evidence type="ECO:0000313" key="4">
    <source>
        <dbReference type="Proteomes" id="UP000441330"/>
    </source>
</evidence>
<name>A0A7X2X2N3_STRPA</name>
<feature type="domain" description="HTH cro/C1-type" evidence="2">
    <location>
        <begin position="4"/>
        <end position="59"/>
    </location>
</feature>
<accession>A0A7X2X2N3</accession>
<keyword evidence="1" id="KW-0238">DNA-binding</keyword>
<dbReference type="CDD" id="cd00093">
    <property type="entry name" value="HTH_XRE"/>
    <property type="match status" value="1"/>
</dbReference>
<evidence type="ECO:0000313" key="3">
    <source>
        <dbReference type="EMBL" id="MTS53606.1"/>
    </source>
</evidence>
<dbReference type="AlphaFoldDB" id="A0A7X2X2N3"/>
<gene>
    <name evidence="3" type="ORF">GMC94_01660</name>
</gene>
<comment type="caution">
    <text evidence="3">The sequence shown here is derived from an EMBL/GenBank/DDBJ whole genome shotgun (WGS) entry which is preliminary data.</text>
</comment>
<reference evidence="3 4" key="1">
    <citation type="journal article" date="2019" name="Nat. Med.">
        <title>A library of human gut bacterial isolates paired with longitudinal multiomics data enables mechanistic microbiome research.</title>
        <authorList>
            <person name="Poyet M."/>
            <person name="Groussin M."/>
            <person name="Gibbons S.M."/>
            <person name="Avila-Pacheco J."/>
            <person name="Jiang X."/>
            <person name="Kearney S.M."/>
            <person name="Perrotta A.R."/>
            <person name="Berdy B."/>
            <person name="Zhao S."/>
            <person name="Lieberman T.D."/>
            <person name="Swanson P.K."/>
            <person name="Smith M."/>
            <person name="Roesemann S."/>
            <person name="Alexander J.E."/>
            <person name="Rich S.A."/>
            <person name="Livny J."/>
            <person name="Vlamakis H."/>
            <person name="Clish C."/>
            <person name="Bullock K."/>
            <person name="Deik A."/>
            <person name="Scott J."/>
            <person name="Pierce K.A."/>
            <person name="Xavier R.J."/>
            <person name="Alm E.J."/>
        </authorList>
    </citation>
    <scope>NUCLEOTIDE SEQUENCE [LARGE SCALE GENOMIC DNA]</scope>
    <source>
        <strain evidence="3 4">BIOML-A1</strain>
    </source>
</reference>
<dbReference type="SMART" id="SM00530">
    <property type="entry name" value="HTH_XRE"/>
    <property type="match status" value="1"/>
</dbReference>
<dbReference type="InterPro" id="IPR001387">
    <property type="entry name" value="Cro/C1-type_HTH"/>
</dbReference>
<dbReference type="PANTHER" id="PTHR46558:SF11">
    <property type="entry name" value="HTH-TYPE TRANSCRIPTIONAL REGULATOR XRE"/>
    <property type="match status" value="1"/>
</dbReference>
<dbReference type="Pfam" id="PF01381">
    <property type="entry name" value="HTH_3"/>
    <property type="match status" value="1"/>
</dbReference>
<dbReference type="RefSeq" id="WP_129824071.1">
    <property type="nucleotide sequence ID" value="NZ_RCYS01000001.1"/>
</dbReference>
<dbReference type="Proteomes" id="UP000441330">
    <property type="component" value="Unassembled WGS sequence"/>
</dbReference>
<dbReference type="PANTHER" id="PTHR46558">
    <property type="entry name" value="TRACRIPTIONAL REGULATORY PROTEIN-RELATED-RELATED"/>
    <property type="match status" value="1"/>
</dbReference>
<dbReference type="EMBL" id="WMZJ01000001">
    <property type="protein sequence ID" value="MTS53606.1"/>
    <property type="molecule type" value="Genomic_DNA"/>
</dbReference>
<dbReference type="PROSITE" id="PS50943">
    <property type="entry name" value="HTH_CROC1"/>
    <property type="match status" value="1"/>
</dbReference>
<dbReference type="SUPFAM" id="SSF47413">
    <property type="entry name" value="lambda repressor-like DNA-binding domains"/>
    <property type="match status" value="1"/>
</dbReference>
<sequence length="148" mass="17725">MNRLKELRKKNKTTQKEIANLLGVSEMTISRWEKETELSIKHEYINKLSDYFNVSVPELLGYELPEVFTPREEKIQDLYIEIIKNKDFLTYYQFEQIYKSHINDDLFELLVNFTNSPKEVQDNIRILLRYAVASKYTDNLNKSKNDIH</sequence>